<organism evidence="1 2">
    <name type="scientific">Candidatus Daviesbacteria bacterium GW2011_GWB1_36_5</name>
    <dbReference type="NCBI Taxonomy" id="1618426"/>
    <lineage>
        <taxon>Bacteria</taxon>
        <taxon>Candidatus Daviesiibacteriota</taxon>
    </lineage>
</organism>
<dbReference type="InterPro" id="IPR012657">
    <property type="entry name" value="23S_rRNA-intervening_sequence"/>
</dbReference>
<dbReference type="PATRIC" id="fig|1618426.3.peg.640"/>
<dbReference type="Gene3D" id="1.20.1440.60">
    <property type="entry name" value="23S rRNA-intervening sequence"/>
    <property type="match status" value="1"/>
</dbReference>
<dbReference type="EMBL" id="LBSA01000017">
    <property type="protein sequence ID" value="KKQ09078.1"/>
    <property type="molecule type" value="Genomic_DNA"/>
</dbReference>
<dbReference type="InterPro" id="IPR036583">
    <property type="entry name" value="23S_rRNA_IVS_sf"/>
</dbReference>
<dbReference type="Pfam" id="PF05635">
    <property type="entry name" value="23S_rRNA_IVP"/>
    <property type="match status" value="1"/>
</dbReference>
<dbReference type="Proteomes" id="UP000034492">
    <property type="component" value="Unassembled WGS sequence"/>
</dbReference>
<name>A0A0G0EQ61_9BACT</name>
<comment type="caution">
    <text evidence="1">The sequence shown here is derived from an EMBL/GenBank/DDBJ whole genome shotgun (WGS) entry which is preliminary data.</text>
</comment>
<dbReference type="SUPFAM" id="SSF158446">
    <property type="entry name" value="IVS-encoded protein-like"/>
    <property type="match status" value="1"/>
</dbReference>
<sequence>MSNAQLTINITSRSTRFAVSIIKLANLLPRTPAGFAIASQIVRSGTSIGANIHEAQSASSKKDFIHCSTIALKEARETLYWLTVIFETKLVSNTNLDSLLKESDELVRILYSIIKKAKLNSSLIIDH</sequence>
<dbReference type="PANTHER" id="PTHR38471:SF2">
    <property type="entry name" value="FOUR HELIX BUNDLE PROTEIN"/>
    <property type="match status" value="1"/>
</dbReference>
<evidence type="ECO:0000313" key="2">
    <source>
        <dbReference type="Proteomes" id="UP000034492"/>
    </source>
</evidence>
<proteinExistence type="predicted"/>
<evidence type="ECO:0008006" key="3">
    <source>
        <dbReference type="Google" id="ProtNLM"/>
    </source>
</evidence>
<reference evidence="1 2" key="1">
    <citation type="journal article" date="2015" name="Nature">
        <title>rRNA introns, odd ribosomes, and small enigmatic genomes across a large radiation of phyla.</title>
        <authorList>
            <person name="Brown C.T."/>
            <person name="Hug L.A."/>
            <person name="Thomas B.C."/>
            <person name="Sharon I."/>
            <person name="Castelle C.J."/>
            <person name="Singh A."/>
            <person name="Wilkins M.J."/>
            <person name="Williams K.H."/>
            <person name="Banfield J.F."/>
        </authorList>
    </citation>
    <scope>NUCLEOTIDE SEQUENCE [LARGE SCALE GENOMIC DNA]</scope>
</reference>
<dbReference type="PIRSF" id="PIRSF035652">
    <property type="entry name" value="CHP02436"/>
    <property type="match status" value="1"/>
</dbReference>
<gene>
    <name evidence="1" type="ORF">US19_C0017G0023</name>
</gene>
<accession>A0A0G0EQ61</accession>
<dbReference type="AlphaFoldDB" id="A0A0G0EQ61"/>
<evidence type="ECO:0000313" key="1">
    <source>
        <dbReference type="EMBL" id="KKQ09078.1"/>
    </source>
</evidence>
<dbReference type="NCBIfam" id="TIGR02436">
    <property type="entry name" value="four helix bundle protein"/>
    <property type="match status" value="1"/>
</dbReference>
<protein>
    <recommendedName>
        <fullName evidence="3">Four helix bundle protein</fullName>
    </recommendedName>
</protein>
<dbReference type="PANTHER" id="PTHR38471">
    <property type="entry name" value="FOUR HELIX BUNDLE PROTEIN"/>
    <property type="match status" value="1"/>
</dbReference>